<evidence type="ECO:0000313" key="5">
    <source>
        <dbReference type="Proteomes" id="UP000315112"/>
    </source>
</evidence>
<gene>
    <name evidence="3" type="ORF">GO485_01945</name>
    <name evidence="4" type="ORF">IP92_03132</name>
</gene>
<dbReference type="EMBL" id="VLKW01000005">
    <property type="protein sequence ID" value="TWI46769.1"/>
    <property type="molecule type" value="Genomic_DNA"/>
</dbReference>
<sequence>MYKTIVLHVDDGSQFPTRLKIAADLAERHGAHLIGSAVTGIAAHDYAMVAASPFGPLPLVDLQELRERAADALARFQDEARRLGVPSVETRLIEDNAERALVLQSPYADLIVVGQNDAGTTFGAPVATGVADYVALHCTRPVLAVPAASRNTAVGTRVVVGWNASTEASRAVMAALPLLRKAQLVRIAVIAPQLLPLRHGEEPGADLATYLARHGVRVEVAVDDAETEAGTALLRQAEHASADLIVAGAYGHSRYREWIAGGATRSLLDNQHVPVLLAH</sequence>
<dbReference type="SUPFAM" id="SSF52402">
    <property type="entry name" value="Adenine nucleotide alpha hydrolases-like"/>
    <property type="match status" value="2"/>
</dbReference>
<dbReference type="InterPro" id="IPR006016">
    <property type="entry name" value="UspA"/>
</dbReference>
<organism evidence="4 5">
    <name type="scientific">Pseudoduganella flava</name>
    <dbReference type="NCBI Taxonomy" id="871742"/>
    <lineage>
        <taxon>Bacteria</taxon>
        <taxon>Pseudomonadati</taxon>
        <taxon>Pseudomonadota</taxon>
        <taxon>Betaproteobacteria</taxon>
        <taxon>Burkholderiales</taxon>
        <taxon>Oxalobacteraceae</taxon>
        <taxon>Telluria group</taxon>
        <taxon>Pseudoduganella</taxon>
    </lineage>
</organism>
<feature type="domain" description="UspA" evidence="2">
    <location>
        <begin position="157"/>
        <end position="278"/>
    </location>
</feature>
<reference evidence="3 6" key="3">
    <citation type="submission" date="2019-12" db="EMBL/GenBank/DDBJ databases">
        <title>Draft Genome Sequences of Six Type Strains of the Genus Massilia.</title>
        <authorList>
            <person name="Miess H."/>
            <person name="Frediansyah A."/>
            <person name="Goeker M."/>
            <person name="Gross H."/>
        </authorList>
    </citation>
    <scope>NUCLEOTIDE SEQUENCE [LARGE SCALE GENOMIC DNA]</scope>
    <source>
        <strain evidence="3 6">DSM 26639</strain>
    </source>
</reference>
<dbReference type="PANTHER" id="PTHR46268:SF15">
    <property type="entry name" value="UNIVERSAL STRESS PROTEIN HP_0031"/>
    <property type="match status" value="1"/>
</dbReference>
<reference evidence="4" key="2">
    <citation type="submission" date="2019-07" db="EMBL/GenBank/DDBJ databases">
        <authorList>
            <person name="Whitman W."/>
            <person name="Huntemann M."/>
            <person name="Clum A."/>
            <person name="Pillay M."/>
            <person name="Palaniappan K."/>
            <person name="Varghese N."/>
            <person name="Mikhailova N."/>
            <person name="Stamatis D."/>
            <person name="Reddy T."/>
            <person name="Daum C."/>
            <person name="Shapiro N."/>
            <person name="Ivanova N."/>
            <person name="Kyrpides N."/>
            <person name="Woyke T."/>
        </authorList>
    </citation>
    <scope>NUCLEOTIDE SEQUENCE</scope>
    <source>
        <strain evidence="4">CGMCC 1.10685</strain>
    </source>
</reference>
<keyword evidence="6" id="KW-1185">Reference proteome</keyword>
<dbReference type="CDD" id="cd00293">
    <property type="entry name" value="USP-like"/>
    <property type="match status" value="2"/>
</dbReference>
<dbReference type="RefSeq" id="WP_145876491.1">
    <property type="nucleotide sequence ID" value="NZ_CP046904.1"/>
</dbReference>
<evidence type="ECO:0000313" key="4">
    <source>
        <dbReference type="EMBL" id="TWI46769.1"/>
    </source>
</evidence>
<protein>
    <submittedName>
        <fullName evidence="4">Nucleotide-binding universal stress UspA family protein</fullName>
    </submittedName>
    <submittedName>
        <fullName evidence="3">Universal stress protein</fullName>
    </submittedName>
</protein>
<evidence type="ECO:0000259" key="2">
    <source>
        <dbReference type="Pfam" id="PF00582"/>
    </source>
</evidence>
<evidence type="ECO:0000313" key="3">
    <source>
        <dbReference type="EMBL" id="QGZ37931.1"/>
    </source>
</evidence>
<dbReference type="EMBL" id="CP046904">
    <property type="protein sequence ID" value="QGZ37931.1"/>
    <property type="molecule type" value="Genomic_DNA"/>
</dbReference>
<dbReference type="Proteomes" id="UP000315112">
    <property type="component" value="Unassembled WGS sequence"/>
</dbReference>
<proteinExistence type="inferred from homology"/>
<dbReference type="Proteomes" id="UP000437862">
    <property type="component" value="Chromosome"/>
</dbReference>
<dbReference type="AlphaFoldDB" id="A0A562PQT0"/>
<evidence type="ECO:0000313" key="6">
    <source>
        <dbReference type="Proteomes" id="UP000437862"/>
    </source>
</evidence>
<comment type="similarity">
    <text evidence="1">Belongs to the universal stress protein A family.</text>
</comment>
<dbReference type="OrthoDB" id="9804721at2"/>
<accession>A0A562PQT0</accession>
<reference evidence="4 5" key="1">
    <citation type="journal article" date="2015" name="Stand. Genomic Sci.">
        <title>Genomic Encyclopedia of Bacterial and Archaeal Type Strains, Phase III: the genomes of soil and plant-associated and newly described type strains.</title>
        <authorList>
            <person name="Whitman W.B."/>
            <person name="Woyke T."/>
            <person name="Klenk H.P."/>
            <person name="Zhou Y."/>
            <person name="Lilburn T.G."/>
            <person name="Beck B.J."/>
            <person name="De Vos P."/>
            <person name="Vandamme P."/>
            <person name="Eisen J.A."/>
            <person name="Garrity G."/>
            <person name="Hugenholtz P."/>
            <person name="Kyrpides N.C."/>
        </authorList>
    </citation>
    <scope>NUCLEOTIDE SEQUENCE [LARGE SCALE GENOMIC DNA]</scope>
    <source>
        <strain evidence="4 5">CGMCC 1.10685</strain>
    </source>
</reference>
<feature type="domain" description="UspA" evidence="2">
    <location>
        <begin position="1"/>
        <end position="146"/>
    </location>
</feature>
<dbReference type="PANTHER" id="PTHR46268">
    <property type="entry name" value="STRESS RESPONSE PROTEIN NHAX"/>
    <property type="match status" value="1"/>
</dbReference>
<evidence type="ECO:0000256" key="1">
    <source>
        <dbReference type="ARBA" id="ARBA00008791"/>
    </source>
</evidence>
<dbReference type="Gene3D" id="3.40.50.12370">
    <property type="match status" value="1"/>
</dbReference>
<dbReference type="Pfam" id="PF00582">
    <property type="entry name" value="Usp"/>
    <property type="match status" value="2"/>
</dbReference>
<name>A0A562PQT0_9BURK</name>